<feature type="domain" description="Transposase MuDR plant" evidence="2">
    <location>
        <begin position="376"/>
        <end position="438"/>
    </location>
</feature>
<evidence type="ECO:0000259" key="2">
    <source>
        <dbReference type="Pfam" id="PF03108"/>
    </source>
</evidence>
<keyword evidence="5" id="KW-1185">Reference proteome</keyword>
<organism evidence="4 5">
    <name type="scientific">Brassica oleracea var. oleracea</name>
    <dbReference type="NCBI Taxonomy" id="109376"/>
    <lineage>
        <taxon>Eukaryota</taxon>
        <taxon>Viridiplantae</taxon>
        <taxon>Streptophyta</taxon>
        <taxon>Embryophyta</taxon>
        <taxon>Tracheophyta</taxon>
        <taxon>Spermatophyta</taxon>
        <taxon>Magnoliopsida</taxon>
        <taxon>eudicotyledons</taxon>
        <taxon>Gunneridae</taxon>
        <taxon>Pentapetalae</taxon>
        <taxon>rosids</taxon>
        <taxon>malvids</taxon>
        <taxon>Brassicales</taxon>
        <taxon>Brassicaceae</taxon>
        <taxon>Brassiceae</taxon>
        <taxon>Brassica</taxon>
    </lineage>
</organism>
<dbReference type="eggNOG" id="ENOG502SBTZ">
    <property type="taxonomic scope" value="Eukaryota"/>
</dbReference>
<feature type="compositionally biased region" description="Acidic residues" evidence="1">
    <location>
        <begin position="123"/>
        <end position="280"/>
    </location>
</feature>
<dbReference type="AlphaFoldDB" id="A0A0D3E7Y3"/>
<dbReference type="InterPro" id="IPR018290">
    <property type="entry name" value="MULE_transposase_N"/>
</dbReference>
<reference evidence="4" key="2">
    <citation type="submission" date="2015-03" db="UniProtKB">
        <authorList>
            <consortium name="EnsemblPlants"/>
        </authorList>
    </citation>
    <scope>IDENTIFICATION</scope>
</reference>
<dbReference type="InterPro" id="IPR004332">
    <property type="entry name" value="Transposase_MuDR"/>
</dbReference>
<evidence type="ECO:0000313" key="4">
    <source>
        <dbReference type="EnsemblPlants" id="Bo9g075960.1"/>
    </source>
</evidence>
<sequence length="517" mass="57585">MASPITIICFDYGGSYIKDGGERRWISGEDEIHTLVMKTAVEEITYSELVESICRKIKANGDGMVKISYFPMVLYSNKPSYIWCDEDVLGYLMQVNHDKCRSVLHVEISSDMDDTYGGMSLLGDDDETDDSYVGLSDEDDDETDDSYVGLSDEDDDETDDSYVGLSDEDDDETDDSYVGLSDEDDDETDDSYVGLSDEDDDETDDSYVGLSDEDDDETDDSYVGLSDEDDDETDDSYVGLSDEDDDETDDSYVGLSDEDDDETDDSYVGLSDEDDDETDDSYVGLSDGTEEDDTEQDGTDQDHEMDGVVALYTPEQHEDIEMHENLEHGYEGTEVRVEEEAGGAEVEAARAGVAAARGGVEATAAVEEEWDDGLDLVKGQEFRTKVAMQVLVQRGAHKNGFEYETLKSDTVRFVAKCRGAKEGCRWYLRVVKLKNSDLWTVRTYNKSHTCSVVTTSTLRNRRRGTPHVVAFVLSEEYPSRYDTPTPADLISMVTHKVGVSVSYAIAWRGKRMAANEV</sequence>
<feature type="domain" description="MULE transposase N-terminal all-beta" evidence="3">
    <location>
        <begin position="64"/>
        <end position="114"/>
    </location>
</feature>
<name>A0A0D3E7Y3_BRAOL</name>
<dbReference type="EnsemblPlants" id="Bo9g075960.1">
    <property type="protein sequence ID" value="Bo9g075960.1"/>
    <property type="gene ID" value="Bo9g075960"/>
</dbReference>
<dbReference type="Pfam" id="PF03108">
    <property type="entry name" value="DBD_Tnp_Mut"/>
    <property type="match status" value="1"/>
</dbReference>
<accession>A0A0D3E7Y3</accession>
<dbReference type="HOGENOM" id="CLU_527184_0_0_1"/>
<protein>
    <recommendedName>
        <fullName evidence="6">Transposase MuDR plant domain-containing protein</fullName>
    </recommendedName>
</protein>
<proteinExistence type="predicted"/>
<dbReference type="Pfam" id="PF10532">
    <property type="entry name" value="Plant_all_beta"/>
    <property type="match status" value="1"/>
</dbReference>
<evidence type="ECO:0008006" key="6">
    <source>
        <dbReference type="Google" id="ProtNLM"/>
    </source>
</evidence>
<feature type="region of interest" description="Disordered" evidence="1">
    <location>
        <begin position="115"/>
        <end position="302"/>
    </location>
</feature>
<evidence type="ECO:0000259" key="3">
    <source>
        <dbReference type="Pfam" id="PF10532"/>
    </source>
</evidence>
<feature type="compositionally biased region" description="Acidic residues" evidence="1">
    <location>
        <begin position="288"/>
        <end position="299"/>
    </location>
</feature>
<dbReference type="Gramene" id="Bo9g075960.1">
    <property type="protein sequence ID" value="Bo9g075960.1"/>
    <property type="gene ID" value="Bo9g075960"/>
</dbReference>
<dbReference type="Proteomes" id="UP000032141">
    <property type="component" value="Chromosome C9"/>
</dbReference>
<reference evidence="4 5" key="1">
    <citation type="journal article" date="2014" name="Genome Biol.">
        <title>Transcriptome and methylome profiling reveals relics of genome dominance in the mesopolyploid Brassica oleracea.</title>
        <authorList>
            <person name="Parkin I.A."/>
            <person name="Koh C."/>
            <person name="Tang H."/>
            <person name="Robinson S.J."/>
            <person name="Kagale S."/>
            <person name="Clarke W.E."/>
            <person name="Town C.D."/>
            <person name="Nixon J."/>
            <person name="Krishnakumar V."/>
            <person name="Bidwell S.L."/>
            <person name="Denoeud F."/>
            <person name="Belcram H."/>
            <person name="Links M.G."/>
            <person name="Just J."/>
            <person name="Clarke C."/>
            <person name="Bender T."/>
            <person name="Huebert T."/>
            <person name="Mason A.S."/>
            <person name="Pires J.C."/>
            <person name="Barker G."/>
            <person name="Moore J."/>
            <person name="Walley P.G."/>
            <person name="Manoli S."/>
            <person name="Batley J."/>
            <person name="Edwards D."/>
            <person name="Nelson M.N."/>
            <person name="Wang X."/>
            <person name="Paterson A.H."/>
            <person name="King G."/>
            <person name="Bancroft I."/>
            <person name="Chalhoub B."/>
            <person name="Sharpe A.G."/>
        </authorList>
    </citation>
    <scope>NUCLEOTIDE SEQUENCE</scope>
    <source>
        <strain evidence="4 5">cv. TO1000</strain>
    </source>
</reference>
<evidence type="ECO:0000313" key="5">
    <source>
        <dbReference type="Proteomes" id="UP000032141"/>
    </source>
</evidence>
<evidence type="ECO:0000256" key="1">
    <source>
        <dbReference type="SAM" id="MobiDB-lite"/>
    </source>
</evidence>